<evidence type="ECO:0000313" key="2">
    <source>
        <dbReference type="Proteomes" id="UP000281725"/>
    </source>
</evidence>
<reference evidence="1 2" key="1">
    <citation type="submission" date="2018-09" db="EMBL/GenBank/DDBJ databases">
        <title>Genome sequencing of Aeromonas veronii MS-17-88.</title>
        <authorList>
            <person name="Tekedar H.C."/>
            <person name="Arick M.A."/>
            <person name="Hsu C.-Y."/>
            <person name="Thrash A."/>
            <person name="Karsi A."/>
            <person name="Lawrence M.L."/>
            <person name="Abdelhamed H."/>
        </authorList>
    </citation>
    <scope>NUCLEOTIDE SEQUENCE [LARGE SCALE GENOMIC DNA]</scope>
    <source>
        <strain evidence="1 2">MS 17-88</strain>
    </source>
</reference>
<protein>
    <submittedName>
        <fullName evidence="1">Uncharacterized protein</fullName>
    </submittedName>
</protein>
<name>A0A3A9I8V3_AERVE</name>
<dbReference type="Proteomes" id="UP000281725">
    <property type="component" value="Unassembled WGS sequence"/>
</dbReference>
<proteinExistence type="predicted"/>
<dbReference type="EMBL" id="RAWX01000005">
    <property type="protein sequence ID" value="RKJ85679.1"/>
    <property type="molecule type" value="Genomic_DNA"/>
</dbReference>
<organism evidence="1 2">
    <name type="scientific">Aeromonas veronii</name>
    <dbReference type="NCBI Taxonomy" id="654"/>
    <lineage>
        <taxon>Bacteria</taxon>
        <taxon>Pseudomonadati</taxon>
        <taxon>Pseudomonadota</taxon>
        <taxon>Gammaproteobacteria</taxon>
        <taxon>Aeromonadales</taxon>
        <taxon>Aeromonadaceae</taxon>
        <taxon>Aeromonas</taxon>
    </lineage>
</organism>
<sequence>MTDADKRTDYFRRWVTELINRRGYWRAAIANAAKNARLCWTSLHYGEDFRLRPSLRTKFLYFQCLTAIGHSDLLLSSAGRSPWPLPLSLSVTSITLAWSLHCANAGYTHIKLKKCLLSPTDEQSGLSEWAHRALS</sequence>
<gene>
    <name evidence="1" type="ORF">D6R50_21025</name>
</gene>
<accession>A0A3A9I8V3</accession>
<evidence type="ECO:0000313" key="1">
    <source>
        <dbReference type="EMBL" id="RKJ85679.1"/>
    </source>
</evidence>
<dbReference type="AlphaFoldDB" id="A0A3A9I8V3"/>
<comment type="caution">
    <text evidence="1">The sequence shown here is derived from an EMBL/GenBank/DDBJ whole genome shotgun (WGS) entry which is preliminary data.</text>
</comment>